<evidence type="ECO:0000256" key="1">
    <source>
        <dbReference type="ARBA" id="ARBA00010690"/>
    </source>
</evidence>
<dbReference type="EMBL" id="SLXP01000014">
    <property type="protein sequence ID" value="TCP39101.1"/>
    <property type="molecule type" value="Genomic_DNA"/>
</dbReference>
<feature type="transmembrane region" description="Helical" evidence="3">
    <location>
        <begin position="195"/>
        <end position="213"/>
    </location>
</feature>
<dbReference type="Gene3D" id="3.40.1690.10">
    <property type="entry name" value="secretion proteins EscU"/>
    <property type="match status" value="1"/>
</dbReference>
<dbReference type="OrthoDB" id="9807950at2"/>
<keyword evidence="5" id="KW-1185">Reference proteome</keyword>
<dbReference type="GO" id="GO:0009306">
    <property type="term" value="P:protein secretion"/>
    <property type="evidence" value="ECO:0007669"/>
    <property type="project" value="InterPro"/>
</dbReference>
<keyword evidence="4" id="KW-0966">Cell projection</keyword>
<keyword evidence="4" id="KW-0969">Cilium</keyword>
<feature type="compositionally biased region" description="Basic and acidic residues" evidence="2">
    <location>
        <begin position="7"/>
        <end position="23"/>
    </location>
</feature>
<evidence type="ECO:0000256" key="3">
    <source>
        <dbReference type="SAM" id="Phobius"/>
    </source>
</evidence>
<accession>A0A4R2PY21</accession>
<evidence type="ECO:0000313" key="5">
    <source>
        <dbReference type="Proteomes" id="UP000294835"/>
    </source>
</evidence>
<protein>
    <submittedName>
        <fullName evidence="4">Flagellar biosynthetic protein FlhB</fullName>
    </submittedName>
</protein>
<keyword evidence="4" id="KW-0282">Flagellum</keyword>
<dbReference type="InterPro" id="IPR029025">
    <property type="entry name" value="T3SS_substrate_exporter_C"/>
</dbReference>
<dbReference type="PRINTS" id="PR00950">
    <property type="entry name" value="TYPE3IMSPROT"/>
</dbReference>
<feature type="transmembrane region" description="Helical" evidence="3">
    <location>
        <begin position="155"/>
        <end position="175"/>
    </location>
</feature>
<dbReference type="SUPFAM" id="SSF160544">
    <property type="entry name" value="EscU C-terminal domain-like"/>
    <property type="match status" value="1"/>
</dbReference>
<dbReference type="PANTHER" id="PTHR30531:SF12">
    <property type="entry name" value="FLAGELLAR BIOSYNTHETIC PROTEIN FLHB"/>
    <property type="match status" value="1"/>
</dbReference>
<dbReference type="Proteomes" id="UP000294835">
    <property type="component" value="Unassembled WGS sequence"/>
</dbReference>
<dbReference type="GO" id="GO:0005886">
    <property type="term" value="C:plasma membrane"/>
    <property type="evidence" value="ECO:0007669"/>
    <property type="project" value="TreeGrafter"/>
</dbReference>
<evidence type="ECO:0000313" key="4">
    <source>
        <dbReference type="EMBL" id="TCP39101.1"/>
    </source>
</evidence>
<dbReference type="AlphaFoldDB" id="A0A4R2PY21"/>
<keyword evidence="3" id="KW-1133">Transmembrane helix</keyword>
<feature type="region of interest" description="Disordered" evidence="2">
    <location>
        <begin position="1"/>
        <end position="23"/>
    </location>
</feature>
<dbReference type="RefSeq" id="WP_132464971.1">
    <property type="nucleotide sequence ID" value="NZ_SLXP01000014.1"/>
</dbReference>
<sequence length="359" mass="38508">MSDENPDDKQYEPTQKKLDDARKKGELARSTDLNTAAAYAGFSLTALGLGAASLTALGEIGAGLIGQADRIAPLVLHGHGTAPIGGLMGSTALAALPWLTLPGLAALASILAQKSFVVAPDRIQPKLSRLSILSNAKNKFGRAGLFEFAKSAVKLTLYTILLGVYLSAHIEEMLGTMHLSPGMAAAKLGRMSAEFMAVVVAIAGGIAAVDYLWQVVEHRRKNRMSHEEMKEEIKQSDGDPHVKQQRRQKGIDIATNRMMTDVPQADVVIVNPTHYAVALKWDRATPGAPICVAKGVDEVAARIREVAAASGVPMRRDPPTARALYATVEIGDEIHPEHYRAVAAAIRFAEEMRARARGR</sequence>
<keyword evidence="3" id="KW-0812">Transmembrane</keyword>
<keyword evidence="3" id="KW-0472">Membrane</keyword>
<reference evidence="4 5" key="1">
    <citation type="submission" date="2019-03" db="EMBL/GenBank/DDBJ databases">
        <title>Genomic Encyclopedia of Type Strains, Phase IV (KMG-IV): sequencing the most valuable type-strain genomes for metagenomic binning, comparative biology and taxonomic classification.</title>
        <authorList>
            <person name="Goeker M."/>
        </authorList>
    </citation>
    <scope>NUCLEOTIDE SEQUENCE [LARGE SCALE GENOMIC DNA]</scope>
    <source>
        <strain evidence="4 5">DSM 18063</strain>
    </source>
</reference>
<dbReference type="InterPro" id="IPR006135">
    <property type="entry name" value="T3SS_substrate_exporter"/>
</dbReference>
<dbReference type="PANTHER" id="PTHR30531">
    <property type="entry name" value="FLAGELLAR BIOSYNTHETIC PROTEIN FLHB"/>
    <property type="match status" value="1"/>
</dbReference>
<comment type="similarity">
    <text evidence="1">Belongs to the type III secretion exporter family.</text>
</comment>
<name>A0A4R2PY21_9RHOB</name>
<organism evidence="4 5">
    <name type="scientific">Rhodovulum marinum</name>
    <dbReference type="NCBI Taxonomy" id="320662"/>
    <lineage>
        <taxon>Bacteria</taxon>
        <taxon>Pseudomonadati</taxon>
        <taxon>Pseudomonadota</taxon>
        <taxon>Alphaproteobacteria</taxon>
        <taxon>Rhodobacterales</taxon>
        <taxon>Paracoccaceae</taxon>
        <taxon>Rhodovulum</taxon>
    </lineage>
</organism>
<gene>
    <name evidence="4" type="ORF">EV662_11427</name>
</gene>
<evidence type="ECO:0000256" key="2">
    <source>
        <dbReference type="SAM" id="MobiDB-lite"/>
    </source>
</evidence>
<comment type="caution">
    <text evidence="4">The sequence shown here is derived from an EMBL/GenBank/DDBJ whole genome shotgun (WGS) entry which is preliminary data.</text>
</comment>
<proteinExistence type="inferred from homology"/>
<dbReference type="Pfam" id="PF01312">
    <property type="entry name" value="Bac_export_2"/>
    <property type="match status" value="1"/>
</dbReference>